<protein>
    <recommendedName>
        <fullName evidence="2">SET domain-containing protein</fullName>
    </recommendedName>
</protein>
<evidence type="ECO:0000313" key="4">
    <source>
        <dbReference type="Proteomes" id="UP000815677"/>
    </source>
</evidence>
<feature type="region of interest" description="Disordered" evidence="1">
    <location>
        <begin position="1"/>
        <end position="32"/>
    </location>
</feature>
<reference evidence="3" key="1">
    <citation type="submission" date="2014-09" db="EMBL/GenBank/DDBJ databases">
        <title>Genome sequence of the luminous mushroom Mycena chlorophos for searching fungal bioluminescence genes.</title>
        <authorList>
            <person name="Tanaka Y."/>
            <person name="Kasuga D."/>
            <person name="Oba Y."/>
            <person name="Hase S."/>
            <person name="Sato K."/>
            <person name="Oba Y."/>
            <person name="Sakakibara Y."/>
        </authorList>
    </citation>
    <scope>NUCLEOTIDE SEQUENCE</scope>
</reference>
<accession>A0ABQ0LYR6</accession>
<proteinExistence type="predicted"/>
<gene>
    <name evidence="3" type="ORF">MCHLO_12893</name>
</gene>
<dbReference type="InterPro" id="IPR046341">
    <property type="entry name" value="SET_dom_sf"/>
</dbReference>
<dbReference type="PANTHER" id="PTHR47332:SF4">
    <property type="entry name" value="SET DOMAIN-CONTAINING PROTEIN 5"/>
    <property type="match status" value="1"/>
</dbReference>
<dbReference type="EMBL" id="DF849259">
    <property type="protein sequence ID" value="GAT56209.1"/>
    <property type="molecule type" value="Genomic_DNA"/>
</dbReference>
<keyword evidence="4" id="KW-1185">Reference proteome</keyword>
<dbReference type="Gene3D" id="2.170.270.10">
    <property type="entry name" value="SET domain"/>
    <property type="match status" value="1"/>
</dbReference>
<dbReference type="Pfam" id="PF00856">
    <property type="entry name" value="SET"/>
    <property type="match status" value="1"/>
</dbReference>
<dbReference type="SUPFAM" id="SSF82199">
    <property type="entry name" value="SET domain"/>
    <property type="match status" value="1"/>
</dbReference>
<organism evidence="3 4">
    <name type="scientific">Mycena chlorophos</name>
    <name type="common">Agaric fungus</name>
    <name type="synonym">Agaricus chlorophos</name>
    <dbReference type="NCBI Taxonomy" id="658473"/>
    <lineage>
        <taxon>Eukaryota</taxon>
        <taxon>Fungi</taxon>
        <taxon>Dikarya</taxon>
        <taxon>Basidiomycota</taxon>
        <taxon>Agaricomycotina</taxon>
        <taxon>Agaricomycetes</taxon>
        <taxon>Agaricomycetidae</taxon>
        <taxon>Agaricales</taxon>
        <taxon>Marasmiineae</taxon>
        <taxon>Mycenaceae</taxon>
        <taxon>Mycena</taxon>
    </lineage>
</organism>
<name>A0ABQ0LYR6_MYCCL</name>
<evidence type="ECO:0000313" key="3">
    <source>
        <dbReference type="EMBL" id="GAT56209.1"/>
    </source>
</evidence>
<dbReference type="PROSITE" id="PS50280">
    <property type="entry name" value="SET"/>
    <property type="match status" value="1"/>
</dbReference>
<dbReference type="PANTHER" id="PTHR47332">
    <property type="entry name" value="SET DOMAIN-CONTAINING PROTEIN 5"/>
    <property type="match status" value="1"/>
</dbReference>
<feature type="domain" description="SET" evidence="2">
    <location>
        <begin position="102"/>
        <end position="261"/>
    </location>
</feature>
<dbReference type="InterPro" id="IPR053185">
    <property type="entry name" value="SET_domain_protein"/>
</dbReference>
<dbReference type="InterPro" id="IPR001214">
    <property type="entry name" value="SET_dom"/>
</dbReference>
<dbReference type="Proteomes" id="UP000815677">
    <property type="component" value="Unassembled WGS sequence"/>
</dbReference>
<evidence type="ECO:0000259" key="2">
    <source>
        <dbReference type="PROSITE" id="PS50280"/>
    </source>
</evidence>
<evidence type="ECO:0000256" key="1">
    <source>
        <dbReference type="SAM" id="MobiDB-lite"/>
    </source>
</evidence>
<sequence length="418" mass="46940">MRRGFLQTTTHRTVTRRTSEQSTPTVATGDKDESHVRLEIPSVPLDVGNLLPSHEAPIICTLPPNCGPNEPVTTCLIWPSTKELILSTLGFPQAPRPPPTEPAYRLGDSPGKGLGLFATRALKQGDLILNERALLLTTLAPPYRRYQHGHTQFEQYMEVVVAHMPPGNKEALMTLTNNHDGNGCGPIHGRIRTNGCSVSRLRPGKWPGLEGKYSAVLEKISRLNHCCSPNTQSRFDRFSVSHSLFAVRDIAEGEELTNNYSNLLDSTAERAKDHRSYGRRRLKELDASAAQWIITPTYSDDWLIRKCLEQLVIMEKENLQAASKYLMAMTMLLIAFVCLGDSKSASVWAARLKKLAWWGEVEHAKVDELLDPKSPAYAKRLLWRTRVDRAKGWKLFEDDAQVKRAFTEFLDPSTFEPA</sequence>
<dbReference type="SMART" id="SM00317">
    <property type="entry name" value="SET"/>
    <property type="match status" value="1"/>
</dbReference>